<feature type="transmembrane region" description="Helical" evidence="1">
    <location>
        <begin position="21"/>
        <end position="39"/>
    </location>
</feature>
<evidence type="ECO:0000259" key="2">
    <source>
        <dbReference type="Pfam" id="PF04235"/>
    </source>
</evidence>
<accession>C6XQQ9</accession>
<keyword evidence="4" id="KW-1185">Reference proteome</keyword>
<feature type="transmembrane region" description="Helical" evidence="1">
    <location>
        <begin position="325"/>
        <end position="342"/>
    </location>
</feature>
<dbReference type="Proteomes" id="UP000002745">
    <property type="component" value="Chromosome"/>
</dbReference>
<feature type="transmembrane region" description="Helical" evidence="1">
    <location>
        <begin position="118"/>
        <end position="147"/>
    </location>
</feature>
<dbReference type="STRING" id="582402.Hbal_0971"/>
<feature type="transmembrane region" description="Helical" evidence="1">
    <location>
        <begin position="281"/>
        <end position="305"/>
    </location>
</feature>
<dbReference type="KEGG" id="hba:Hbal_0971"/>
<dbReference type="PANTHER" id="PTHR30590:SF2">
    <property type="entry name" value="INNER MEMBRANE PROTEIN"/>
    <property type="match status" value="1"/>
</dbReference>
<dbReference type="EMBL" id="CP001678">
    <property type="protein sequence ID" value="ACT58665.1"/>
    <property type="molecule type" value="Genomic_DNA"/>
</dbReference>
<dbReference type="PANTHER" id="PTHR30590">
    <property type="entry name" value="INNER MEMBRANE PROTEIN"/>
    <property type="match status" value="1"/>
</dbReference>
<feature type="transmembrane region" description="Helical" evidence="1">
    <location>
        <begin position="211"/>
        <end position="230"/>
    </location>
</feature>
<dbReference type="Pfam" id="PF04235">
    <property type="entry name" value="DUF418"/>
    <property type="match status" value="1"/>
</dbReference>
<evidence type="ECO:0000313" key="4">
    <source>
        <dbReference type="Proteomes" id="UP000002745"/>
    </source>
</evidence>
<evidence type="ECO:0000313" key="3">
    <source>
        <dbReference type="EMBL" id="ACT58665.1"/>
    </source>
</evidence>
<feature type="transmembrane region" description="Helical" evidence="1">
    <location>
        <begin position="354"/>
        <end position="374"/>
    </location>
</feature>
<dbReference type="AlphaFoldDB" id="C6XQQ9"/>
<evidence type="ECO:0000256" key="1">
    <source>
        <dbReference type="SAM" id="Phobius"/>
    </source>
</evidence>
<protein>
    <recommendedName>
        <fullName evidence="2">DUF418 domain-containing protein</fullName>
    </recommendedName>
</protein>
<reference evidence="4" key="1">
    <citation type="journal article" date="2011" name="J. Bacteriol.">
        <title>Genome sequences of eight morphologically diverse alphaproteobacteria.</title>
        <authorList>
            <consortium name="US DOE Joint Genome Institute"/>
            <person name="Brown P.J."/>
            <person name="Kysela D.T."/>
            <person name="Buechlein A."/>
            <person name="Hemmerich C."/>
            <person name="Brun Y.V."/>
        </authorList>
    </citation>
    <scope>NUCLEOTIDE SEQUENCE [LARGE SCALE GENOMIC DNA]</scope>
    <source>
        <strain evidence="4">ATCC 49814 / DSM 5838 / IFAM 1418</strain>
    </source>
</reference>
<name>C6XQQ9_HIRBI</name>
<dbReference type="InterPro" id="IPR052529">
    <property type="entry name" value="Bact_Transport_Assoc"/>
</dbReference>
<feature type="transmembrane region" description="Helical" evidence="1">
    <location>
        <begin position="91"/>
        <end position="112"/>
    </location>
</feature>
<keyword evidence="1" id="KW-0812">Transmembrane</keyword>
<dbReference type="eggNOG" id="COG2311">
    <property type="taxonomic scope" value="Bacteria"/>
</dbReference>
<feature type="transmembrane region" description="Helical" evidence="1">
    <location>
        <begin position="242"/>
        <end position="269"/>
    </location>
</feature>
<keyword evidence="1" id="KW-0472">Membrane</keyword>
<sequence>MSETTISYSKRMENLDALRGFALFGIFIVHMPELFELWWAHPSSDPNELFWHELIFTLFGGKAFAMLALTFGVSFFIIMDRAAKKGQNFTIRFIWRLIVLGLIGMCHCLIYRGDILEVLALMGLFVIPFYFVKSVPLLLAIGVFMLLQPYMFIQMFSGLQGQTWANQPFGYWSGSMPDVYTNNGTLLATVQANWTEGRSFKWLFMFESGRMSQIAGLSVIGLVLGKIGFFSEPEKYRKLRQIGVLVSAFACLILYFGLNMTDGALVNFVPATSEMIMPRTLWNSILSGWFNVSLMSFWVLSFITLYHGVAQRYLNLLAPVGRMTLTLYLLQSLIFVPVFYSFGLNLHATMSQPVAVSLAIVFFALQIVAAHIWFRHFYYGPMEWLWRAATYRTMKVQFVK</sequence>
<feature type="domain" description="DUF418" evidence="2">
    <location>
        <begin position="224"/>
        <end position="392"/>
    </location>
</feature>
<organism evidence="3 4">
    <name type="scientific">Hirschia baltica (strain ATCC 49814 / DSM 5838 / IFAM 1418)</name>
    <dbReference type="NCBI Taxonomy" id="582402"/>
    <lineage>
        <taxon>Bacteria</taxon>
        <taxon>Pseudomonadati</taxon>
        <taxon>Pseudomonadota</taxon>
        <taxon>Alphaproteobacteria</taxon>
        <taxon>Hyphomonadales</taxon>
        <taxon>Hyphomonadaceae</taxon>
        <taxon>Hirschia</taxon>
    </lineage>
</organism>
<feature type="transmembrane region" description="Helical" evidence="1">
    <location>
        <begin position="59"/>
        <end position="79"/>
    </location>
</feature>
<proteinExistence type="predicted"/>
<dbReference type="HOGENOM" id="CLU_039610_0_0_5"/>
<dbReference type="RefSeq" id="WP_015826815.1">
    <property type="nucleotide sequence ID" value="NC_012982.1"/>
</dbReference>
<gene>
    <name evidence="3" type="ordered locus">Hbal_0971</name>
</gene>
<dbReference type="InterPro" id="IPR007349">
    <property type="entry name" value="DUF418"/>
</dbReference>
<keyword evidence="1" id="KW-1133">Transmembrane helix</keyword>